<feature type="transmembrane region" description="Helical" evidence="1">
    <location>
        <begin position="114"/>
        <end position="136"/>
    </location>
</feature>
<keyword evidence="1" id="KW-1133">Transmembrane helix</keyword>
<dbReference type="PANTHER" id="PTHR39157">
    <property type="entry name" value="INTEGRAL MEMBRANE PROTEIN-RELATED"/>
    <property type="match status" value="1"/>
</dbReference>
<keyword evidence="2" id="KW-0560">Oxidoreductase</keyword>
<evidence type="ECO:0000313" key="3">
    <source>
        <dbReference type="Proteomes" id="UP000808914"/>
    </source>
</evidence>
<reference evidence="2 3" key="1">
    <citation type="submission" date="2021-01" db="EMBL/GenBank/DDBJ databases">
        <title>Genomic Encyclopedia of Type Strains, Phase IV (KMG-IV): sequencing the most valuable type-strain genomes for metagenomic binning, comparative biology and taxonomic classification.</title>
        <authorList>
            <person name="Goeker M."/>
        </authorList>
    </citation>
    <scope>NUCLEOTIDE SEQUENCE [LARGE SCALE GENOMIC DNA]</scope>
    <source>
        <strain evidence="2 3">DSM 28236</strain>
    </source>
</reference>
<dbReference type="EC" id="1.8.5.2" evidence="2"/>
<proteinExistence type="predicted"/>
<dbReference type="GO" id="GO:0043831">
    <property type="term" value="F:thiosulfate dehydrogenase (quinone) activity"/>
    <property type="evidence" value="ECO:0007669"/>
    <property type="project" value="UniProtKB-EC"/>
</dbReference>
<dbReference type="Proteomes" id="UP000808914">
    <property type="component" value="Unassembled WGS sequence"/>
</dbReference>
<dbReference type="EMBL" id="JAFBER010000005">
    <property type="protein sequence ID" value="MBM7644944.1"/>
    <property type="molecule type" value="Genomic_DNA"/>
</dbReference>
<keyword evidence="1" id="KW-0472">Membrane</keyword>
<gene>
    <name evidence="2" type="ORF">JOD45_001153</name>
</gene>
<feature type="transmembrane region" description="Helical" evidence="1">
    <location>
        <begin position="9"/>
        <end position="27"/>
    </location>
</feature>
<sequence>MAKFLWKKAYFSYILTFLRLYLGLQWIQVGWRNIAGDFDITDFLVSAVKRTSDGHSSLQVIWGDLLQSFAIPHIDLFNLVLPWVEFFIGIGLILGCLTSILAFIGLIMNLMHMLFAGSAPFQMVLIEIILLIAPYVRKQACLIKGTVKFIRQTDKG</sequence>
<accession>A0ABS2PZR9</accession>
<dbReference type="RefSeq" id="WP_205002893.1">
    <property type="nucleotide sequence ID" value="NZ_JAFBER010000005.1"/>
</dbReference>
<dbReference type="PANTHER" id="PTHR39157:SF1">
    <property type="entry name" value="DOXX FAMILY PROTEIN"/>
    <property type="match status" value="1"/>
</dbReference>
<comment type="caution">
    <text evidence="2">The sequence shown here is derived from an EMBL/GenBank/DDBJ whole genome shotgun (WGS) entry which is preliminary data.</text>
</comment>
<feature type="transmembrane region" description="Helical" evidence="1">
    <location>
        <begin position="86"/>
        <end position="107"/>
    </location>
</feature>
<evidence type="ECO:0000256" key="1">
    <source>
        <dbReference type="SAM" id="Phobius"/>
    </source>
</evidence>
<organism evidence="2 3">
    <name type="scientific">Scopulibacillus daqui</name>
    <dbReference type="NCBI Taxonomy" id="1469162"/>
    <lineage>
        <taxon>Bacteria</taxon>
        <taxon>Bacillati</taxon>
        <taxon>Bacillota</taxon>
        <taxon>Bacilli</taxon>
        <taxon>Bacillales</taxon>
        <taxon>Sporolactobacillaceae</taxon>
        <taxon>Scopulibacillus</taxon>
    </lineage>
</organism>
<name>A0ABS2PZR9_9BACL</name>
<keyword evidence="3" id="KW-1185">Reference proteome</keyword>
<evidence type="ECO:0000313" key="2">
    <source>
        <dbReference type="EMBL" id="MBM7644944.1"/>
    </source>
</evidence>
<keyword evidence="1" id="KW-0812">Transmembrane</keyword>
<protein>
    <submittedName>
        <fullName evidence="2">Thiosulfate dehydrogenase [quinone] large subunit</fullName>
        <ecNumber evidence="2">1.8.5.2</ecNumber>
    </submittedName>
</protein>